<evidence type="ECO:0000313" key="1">
    <source>
        <dbReference type="EMBL" id="AJD90287.1"/>
    </source>
</evidence>
<dbReference type="BioCyc" id="JESP1508404:G14D9-10202-MONOMER"/>
<dbReference type="KEGG" id="jeo:JMA_09700"/>
<protein>
    <submittedName>
        <fullName evidence="1">Uncharacterized protein</fullName>
    </submittedName>
</protein>
<organism evidence="1 2">
    <name type="scientific">Jeotgalibacillus malaysiensis</name>
    <dbReference type="NCBI Taxonomy" id="1508404"/>
    <lineage>
        <taxon>Bacteria</taxon>
        <taxon>Bacillati</taxon>
        <taxon>Bacillota</taxon>
        <taxon>Bacilli</taxon>
        <taxon>Bacillales</taxon>
        <taxon>Caryophanaceae</taxon>
        <taxon>Jeotgalibacillus</taxon>
    </lineage>
</organism>
<dbReference type="AlphaFoldDB" id="A0A0B5ANP7"/>
<dbReference type="EMBL" id="CP009416">
    <property type="protein sequence ID" value="AJD90287.1"/>
    <property type="molecule type" value="Genomic_DNA"/>
</dbReference>
<evidence type="ECO:0000313" key="2">
    <source>
        <dbReference type="Proteomes" id="UP000031449"/>
    </source>
</evidence>
<gene>
    <name evidence="1" type="ORF">JMA_09700</name>
</gene>
<sequence length="50" mass="6025">MYIFIFVLILVSLWSITMTLEKLADKILVKQDRQIEILEQIEMKLEDKNK</sequence>
<dbReference type="HOGENOM" id="CLU_3118718_0_0_9"/>
<accession>A0A0B5ANP7</accession>
<name>A0A0B5ANP7_9BACL</name>
<dbReference type="STRING" id="1508404.JMA_09700"/>
<proteinExistence type="predicted"/>
<dbReference type="Proteomes" id="UP000031449">
    <property type="component" value="Chromosome"/>
</dbReference>
<keyword evidence="2" id="KW-1185">Reference proteome</keyword>
<reference evidence="1 2" key="1">
    <citation type="submission" date="2014-08" db="EMBL/GenBank/DDBJ databases">
        <title>Complete genome of a marine bacteria Jeotgalibacillus malaysiensis.</title>
        <authorList>
            <person name="Yaakop A.S."/>
            <person name="Chan K.-G."/>
            <person name="Goh K.M."/>
        </authorList>
    </citation>
    <scope>NUCLEOTIDE SEQUENCE [LARGE SCALE GENOMIC DNA]</scope>
    <source>
        <strain evidence="1 2">D5</strain>
    </source>
</reference>